<evidence type="ECO:0000313" key="3">
    <source>
        <dbReference type="Proteomes" id="UP000007266"/>
    </source>
</evidence>
<evidence type="ECO:0000313" key="2">
    <source>
        <dbReference type="EMBL" id="EEZ97960.1"/>
    </source>
</evidence>
<reference evidence="2 3" key="1">
    <citation type="journal article" date="2008" name="Nature">
        <title>The genome of the model beetle and pest Tribolium castaneum.</title>
        <authorList>
            <consortium name="Tribolium Genome Sequencing Consortium"/>
            <person name="Richards S."/>
            <person name="Gibbs R.A."/>
            <person name="Weinstock G.M."/>
            <person name="Brown S.J."/>
            <person name="Denell R."/>
            <person name="Beeman R.W."/>
            <person name="Gibbs R."/>
            <person name="Beeman R.W."/>
            <person name="Brown S.J."/>
            <person name="Bucher G."/>
            <person name="Friedrich M."/>
            <person name="Grimmelikhuijzen C.J."/>
            <person name="Klingler M."/>
            <person name="Lorenzen M."/>
            <person name="Richards S."/>
            <person name="Roth S."/>
            <person name="Schroder R."/>
            <person name="Tautz D."/>
            <person name="Zdobnov E.M."/>
            <person name="Muzny D."/>
            <person name="Gibbs R.A."/>
            <person name="Weinstock G.M."/>
            <person name="Attaway T."/>
            <person name="Bell S."/>
            <person name="Buhay C.J."/>
            <person name="Chandrabose M.N."/>
            <person name="Chavez D."/>
            <person name="Clerk-Blankenburg K.P."/>
            <person name="Cree A."/>
            <person name="Dao M."/>
            <person name="Davis C."/>
            <person name="Chacko J."/>
            <person name="Dinh H."/>
            <person name="Dugan-Rocha S."/>
            <person name="Fowler G."/>
            <person name="Garner T.T."/>
            <person name="Garnes J."/>
            <person name="Gnirke A."/>
            <person name="Hawes A."/>
            <person name="Hernandez J."/>
            <person name="Hines S."/>
            <person name="Holder M."/>
            <person name="Hume J."/>
            <person name="Jhangiani S.N."/>
            <person name="Joshi V."/>
            <person name="Khan Z.M."/>
            <person name="Jackson L."/>
            <person name="Kovar C."/>
            <person name="Kowis A."/>
            <person name="Lee S."/>
            <person name="Lewis L.R."/>
            <person name="Margolis J."/>
            <person name="Morgan M."/>
            <person name="Nazareth L.V."/>
            <person name="Nguyen N."/>
            <person name="Okwuonu G."/>
            <person name="Parker D."/>
            <person name="Richards S."/>
            <person name="Ruiz S.J."/>
            <person name="Santibanez J."/>
            <person name="Savard J."/>
            <person name="Scherer S.E."/>
            <person name="Schneider B."/>
            <person name="Sodergren E."/>
            <person name="Tautz D."/>
            <person name="Vattahil S."/>
            <person name="Villasana D."/>
            <person name="White C.S."/>
            <person name="Wright R."/>
            <person name="Park Y."/>
            <person name="Beeman R.W."/>
            <person name="Lord J."/>
            <person name="Oppert B."/>
            <person name="Lorenzen M."/>
            <person name="Brown S."/>
            <person name="Wang L."/>
            <person name="Savard J."/>
            <person name="Tautz D."/>
            <person name="Richards S."/>
            <person name="Weinstock G."/>
            <person name="Gibbs R.A."/>
            <person name="Liu Y."/>
            <person name="Worley K."/>
            <person name="Weinstock G."/>
            <person name="Elsik C.G."/>
            <person name="Reese J.T."/>
            <person name="Elhaik E."/>
            <person name="Landan G."/>
            <person name="Graur D."/>
            <person name="Arensburger P."/>
            <person name="Atkinson P."/>
            <person name="Beeman R.W."/>
            <person name="Beidler J."/>
            <person name="Brown S.J."/>
            <person name="Demuth J.P."/>
            <person name="Drury D.W."/>
            <person name="Du Y.Z."/>
            <person name="Fujiwara H."/>
            <person name="Lorenzen M."/>
            <person name="Maselli V."/>
            <person name="Osanai M."/>
            <person name="Park Y."/>
            <person name="Robertson H.M."/>
            <person name="Tu Z."/>
            <person name="Wang J.J."/>
            <person name="Wang S."/>
            <person name="Richards S."/>
            <person name="Song H."/>
            <person name="Zhang L."/>
            <person name="Sodergren E."/>
            <person name="Werner D."/>
            <person name="Stanke M."/>
            <person name="Morgenstern B."/>
            <person name="Solovyev V."/>
            <person name="Kosarev P."/>
            <person name="Brown G."/>
            <person name="Chen H.C."/>
            <person name="Ermolaeva O."/>
            <person name="Hlavina W."/>
            <person name="Kapustin Y."/>
            <person name="Kiryutin B."/>
            <person name="Kitts P."/>
            <person name="Maglott D."/>
            <person name="Pruitt K."/>
            <person name="Sapojnikov V."/>
            <person name="Souvorov A."/>
            <person name="Mackey A.J."/>
            <person name="Waterhouse R.M."/>
            <person name="Wyder S."/>
            <person name="Zdobnov E.M."/>
            <person name="Zdobnov E.M."/>
            <person name="Wyder S."/>
            <person name="Kriventseva E.V."/>
            <person name="Kadowaki T."/>
            <person name="Bork P."/>
            <person name="Aranda M."/>
            <person name="Bao R."/>
            <person name="Beermann A."/>
            <person name="Berns N."/>
            <person name="Bolognesi R."/>
            <person name="Bonneton F."/>
            <person name="Bopp D."/>
            <person name="Brown S.J."/>
            <person name="Bucher G."/>
            <person name="Butts T."/>
            <person name="Chaumot A."/>
            <person name="Denell R.E."/>
            <person name="Ferrier D.E."/>
            <person name="Friedrich M."/>
            <person name="Gordon C.M."/>
            <person name="Jindra M."/>
            <person name="Klingler M."/>
            <person name="Lan Q."/>
            <person name="Lattorff H.M."/>
            <person name="Laudet V."/>
            <person name="von Levetsow C."/>
            <person name="Liu Z."/>
            <person name="Lutz R."/>
            <person name="Lynch J.A."/>
            <person name="da Fonseca R.N."/>
            <person name="Posnien N."/>
            <person name="Reuter R."/>
            <person name="Roth S."/>
            <person name="Savard J."/>
            <person name="Schinko J.B."/>
            <person name="Schmitt C."/>
            <person name="Schoppmeier M."/>
            <person name="Schroder R."/>
            <person name="Shippy T.D."/>
            <person name="Simonnet F."/>
            <person name="Marques-Souza H."/>
            <person name="Tautz D."/>
            <person name="Tomoyasu Y."/>
            <person name="Trauner J."/>
            <person name="Van der Zee M."/>
            <person name="Vervoort M."/>
            <person name="Wittkopp N."/>
            <person name="Wimmer E.A."/>
            <person name="Yang X."/>
            <person name="Jones A.K."/>
            <person name="Sattelle D.B."/>
            <person name="Ebert P.R."/>
            <person name="Nelson D."/>
            <person name="Scott J.G."/>
            <person name="Beeman R.W."/>
            <person name="Muthukrishnan S."/>
            <person name="Kramer K.J."/>
            <person name="Arakane Y."/>
            <person name="Beeman R.W."/>
            <person name="Zhu Q."/>
            <person name="Hogenkamp D."/>
            <person name="Dixit R."/>
            <person name="Oppert B."/>
            <person name="Jiang H."/>
            <person name="Zou Z."/>
            <person name="Marshall J."/>
            <person name="Elpidina E."/>
            <person name="Vinokurov K."/>
            <person name="Oppert C."/>
            <person name="Zou Z."/>
            <person name="Evans J."/>
            <person name="Lu Z."/>
            <person name="Zhao P."/>
            <person name="Sumathipala N."/>
            <person name="Altincicek B."/>
            <person name="Vilcinskas A."/>
            <person name="Williams M."/>
            <person name="Hultmark D."/>
            <person name="Hetru C."/>
            <person name="Jiang H."/>
            <person name="Grimmelikhuijzen C.J."/>
            <person name="Hauser F."/>
            <person name="Cazzamali G."/>
            <person name="Williamson M."/>
            <person name="Park Y."/>
            <person name="Li B."/>
            <person name="Tanaka Y."/>
            <person name="Predel R."/>
            <person name="Neupert S."/>
            <person name="Schachtner J."/>
            <person name="Verleyen P."/>
            <person name="Raible F."/>
            <person name="Bork P."/>
            <person name="Friedrich M."/>
            <person name="Walden K.K."/>
            <person name="Robertson H.M."/>
            <person name="Angeli S."/>
            <person name="Foret S."/>
            <person name="Bucher G."/>
            <person name="Schuetz S."/>
            <person name="Maleszka R."/>
            <person name="Wimmer E.A."/>
            <person name="Beeman R.W."/>
            <person name="Lorenzen M."/>
            <person name="Tomoyasu Y."/>
            <person name="Miller S.C."/>
            <person name="Grossmann D."/>
            <person name="Bucher G."/>
        </authorList>
    </citation>
    <scope>NUCLEOTIDE SEQUENCE [LARGE SCALE GENOMIC DNA]</scope>
    <source>
        <strain evidence="2 3">Georgia GA2</strain>
    </source>
</reference>
<keyword evidence="3" id="KW-1185">Reference proteome</keyword>
<protein>
    <submittedName>
        <fullName evidence="2">Uncharacterized protein</fullName>
    </submittedName>
</protein>
<reference evidence="2 3" key="2">
    <citation type="journal article" date="2010" name="Nucleic Acids Res.">
        <title>BeetleBase in 2010: revisions to provide comprehensive genomic information for Tribolium castaneum.</title>
        <authorList>
            <person name="Kim H.S."/>
            <person name="Murphy T."/>
            <person name="Xia J."/>
            <person name="Caragea D."/>
            <person name="Park Y."/>
            <person name="Beeman R.W."/>
            <person name="Lorenzen M.D."/>
            <person name="Butcher S."/>
            <person name="Manak J.R."/>
            <person name="Brown S.J."/>
        </authorList>
    </citation>
    <scope>GENOME REANNOTATION</scope>
    <source>
        <strain evidence="2 3">Georgia GA2</strain>
    </source>
</reference>
<proteinExistence type="predicted"/>
<dbReference type="Proteomes" id="UP000007266">
    <property type="component" value="Linkage group 2"/>
</dbReference>
<keyword evidence="1" id="KW-0812">Transmembrane</keyword>
<feature type="transmembrane region" description="Helical" evidence="1">
    <location>
        <begin position="106"/>
        <end position="129"/>
    </location>
</feature>
<dbReference type="HOGENOM" id="CLU_1827801_0_0_1"/>
<evidence type="ECO:0000256" key="1">
    <source>
        <dbReference type="SAM" id="Phobius"/>
    </source>
</evidence>
<keyword evidence="1" id="KW-0472">Membrane</keyword>
<accession>D6WAS1</accession>
<sequence>MRKQAGCSEDRCSPPPDVGLGRSRSFTCFIHPQNHPQHTTLKHAVLREMTATQRRFRIRAGSYYFPKVAVLPQSGPPKADAFPTANASRTDLADPRERAWPWKPSFGFTVICCILVRFIILSNELFVLLDAQTCTFLPISR</sequence>
<organism evidence="2 3">
    <name type="scientific">Tribolium castaneum</name>
    <name type="common">Red flour beetle</name>
    <dbReference type="NCBI Taxonomy" id="7070"/>
    <lineage>
        <taxon>Eukaryota</taxon>
        <taxon>Metazoa</taxon>
        <taxon>Ecdysozoa</taxon>
        <taxon>Arthropoda</taxon>
        <taxon>Hexapoda</taxon>
        <taxon>Insecta</taxon>
        <taxon>Pterygota</taxon>
        <taxon>Neoptera</taxon>
        <taxon>Endopterygota</taxon>
        <taxon>Coleoptera</taxon>
        <taxon>Polyphaga</taxon>
        <taxon>Cucujiformia</taxon>
        <taxon>Tenebrionidae</taxon>
        <taxon>Tenebrionidae incertae sedis</taxon>
        <taxon>Tribolium</taxon>
    </lineage>
</organism>
<name>D6WAS1_TRICA</name>
<gene>
    <name evidence="2" type="primary">GLEAN_00351</name>
    <name evidence="2" type="ORF">TcasGA2_TC000351</name>
</gene>
<dbReference type="EMBL" id="KQ971312">
    <property type="protein sequence ID" value="EEZ97960.1"/>
    <property type="molecule type" value="Genomic_DNA"/>
</dbReference>
<keyword evidence="1" id="KW-1133">Transmembrane helix</keyword>
<dbReference type="AlphaFoldDB" id="D6WAS1"/>